<name>A0A9D4LKY7_DREPO</name>
<gene>
    <name evidence="4" type="ORF">DPMN_102612</name>
</gene>
<feature type="domain" description="CARD" evidence="3">
    <location>
        <begin position="1"/>
        <end position="91"/>
    </location>
</feature>
<feature type="region of interest" description="Disordered" evidence="2">
    <location>
        <begin position="106"/>
        <end position="131"/>
    </location>
</feature>
<keyword evidence="1" id="KW-0175">Coiled coil</keyword>
<accession>A0A9D4LKY7</accession>
<dbReference type="Proteomes" id="UP000828390">
    <property type="component" value="Unassembled WGS sequence"/>
</dbReference>
<sequence length="643" mass="73371">MNEAHRKVLRNQHGTILKNLMLDADILGFLLQKDVLTETMVQTIQAKSTQHEKIIELLLMLPKRGPRAFQVFVEAVRKHSSFLAEKLEHDYEKEFKIMTEEMAKSAGLGNQEHKEQQKPVENNPSDDKSELKLNIPETPMNVEILIEKSFAKQPTRDQLTERRHSLSISTTNHAMTSSIVQQNLNTLYTKLKAKMHMSSAREHSFATPEPATFKMVDKLVEDVFHALDEYEMTFAQCHALLGGKDRNYPIVSHIINLQKAKRELEQELKAKDLQKNKYADHISKLENRCRNQATEVNHLNEEVNKLKEEITKLQAINSEREEKQKIIDELRKMVMEADTSKKNKLRSSYLALHYDSNSSEIKQLRDEVKRLQLENENLKTENLMLKKSDNLKKLAKLREDQTHIKLELPLAQLANHDDEKDSVNSSVRNKHESAVSPTHGVLRGAGAKTIEMERQSFLYQGQERSFMRASADNISSERIVEAVKPYRSRPIDKEKERETREKEKELEFKFSNNGQNVSLGSKRSSSKDRSSKRVTFVGDISKNNDSEESPSAHFGTLHAQEAEKILANGPGPTLPNGNGKIPVVNYKQDKGGMSRGRSRQTALKSKAASKRSASLTNLASREMLKMSSQLIQKSKNLRQPLGN</sequence>
<evidence type="ECO:0000259" key="3">
    <source>
        <dbReference type="PROSITE" id="PS50209"/>
    </source>
</evidence>
<organism evidence="4 5">
    <name type="scientific">Dreissena polymorpha</name>
    <name type="common">Zebra mussel</name>
    <name type="synonym">Mytilus polymorpha</name>
    <dbReference type="NCBI Taxonomy" id="45954"/>
    <lineage>
        <taxon>Eukaryota</taxon>
        <taxon>Metazoa</taxon>
        <taxon>Spiralia</taxon>
        <taxon>Lophotrochozoa</taxon>
        <taxon>Mollusca</taxon>
        <taxon>Bivalvia</taxon>
        <taxon>Autobranchia</taxon>
        <taxon>Heteroconchia</taxon>
        <taxon>Euheterodonta</taxon>
        <taxon>Imparidentia</taxon>
        <taxon>Neoheterodontei</taxon>
        <taxon>Myida</taxon>
        <taxon>Dreissenoidea</taxon>
        <taxon>Dreissenidae</taxon>
        <taxon>Dreissena</taxon>
    </lineage>
</organism>
<feature type="region of interest" description="Disordered" evidence="2">
    <location>
        <begin position="491"/>
        <end position="553"/>
    </location>
</feature>
<evidence type="ECO:0000256" key="2">
    <source>
        <dbReference type="SAM" id="MobiDB-lite"/>
    </source>
</evidence>
<dbReference type="SMART" id="SM00114">
    <property type="entry name" value="CARD"/>
    <property type="match status" value="1"/>
</dbReference>
<dbReference type="PROSITE" id="PS50209">
    <property type="entry name" value="CARD"/>
    <property type="match status" value="1"/>
</dbReference>
<feature type="compositionally biased region" description="Basic and acidic residues" evidence="2">
    <location>
        <begin position="491"/>
        <end position="508"/>
    </location>
</feature>
<dbReference type="InterPro" id="IPR037939">
    <property type="entry name" value="CRADD"/>
</dbReference>
<dbReference type="PANTHER" id="PTHR15034">
    <property type="entry name" value="DEATH DOMAIN-CONTAINING PROTEIN CRADD"/>
    <property type="match status" value="1"/>
</dbReference>
<keyword evidence="5" id="KW-1185">Reference proteome</keyword>
<dbReference type="GO" id="GO:0042981">
    <property type="term" value="P:regulation of apoptotic process"/>
    <property type="evidence" value="ECO:0007669"/>
    <property type="project" value="InterPro"/>
</dbReference>
<dbReference type="Gene3D" id="1.10.533.10">
    <property type="entry name" value="Death Domain, Fas"/>
    <property type="match status" value="1"/>
</dbReference>
<dbReference type="CDD" id="cd01671">
    <property type="entry name" value="CARD"/>
    <property type="match status" value="1"/>
</dbReference>
<dbReference type="SUPFAM" id="SSF47986">
    <property type="entry name" value="DEATH domain"/>
    <property type="match status" value="1"/>
</dbReference>
<protein>
    <recommendedName>
        <fullName evidence="3">CARD domain-containing protein</fullName>
    </recommendedName>
</protein>
<feature type="compositionally biased region" description="Low complexity" evidence="2">
    <location>
        <begin position="602"/>
        <end position="615"/>
    </location>
</feature>
<proteinExistence type="predicted"/>
<dbReference type="GO" id="GO:0070513">
    <property type="term" value="F:death domain binding"/>
    <property type="evidence" value="ECO:0007669"/>
    <property type="project" value="InterPro"/>
</dbReference>
<dbReference type="GO" id="GO:0002020">
    <property type="term" value="F:protease binding"/>
    <property type="evidence" value="ECO:0007669"/>
    <property type="project" value="InterPro"/>
</dbReference>
<dbReference type="InterPro" id="IPR011029">
    <property type="entry name" value="DEATH-like_dom_sf"/>
</dbReference>
<evidence type="ECO:0000313" key="5">
    <source>
        <dbReference type="Proteomes" id="UP000828390"/>
    </source>
</evidence>
<dbReference type="AlphaFoldDB" id="A0A9D4LKY7"/>
<reference evidence="4" key="1">
    <citation type="journal article" date="2019" name="bioRxiv">
        <title>The Genome of the Zebra Mussel, Dreissena polymorpha: A Resource for Invasive Species Research.</title>
        <authorList>
            <person name="McCartney M.A."/>
            <person name="Auch B."/>
            <person name="Kono T."/>
            <person name="Mallez S."/>
            <person name="Zhang Y."/>
            <person name="Obille A."/>
            <person name="Becker A."/>
            <person name="Abrahante J.E."/>
            <person name="Garbe J."/>
            <person name="Badalamenti J.P."/>
            <person name="Herman A."/>
            <person name="Mangelson H."/>
            <person name="Liachko I."/>
            <person name="Sullivan S."/>
            <person name="Sone E.D."/>
            <person name="Koren S."/>
            <person name="Silverstein K.A.T."/>
            <person name="Beckman K.B."/>
            <person name="Gohl D.M."/>
        </authorList>
    </citation>
    <scope>NUCLEOTIDE SEQUENCE</scope>
    <source>
        <strain evidence="4">Duluth1</strain>
        <tissue evidence="4">Whole animal</tissue>
    </source>
</reference>
<evidence type="ECO:0000313" key="4">
    <source>
        <dbReference type="EMBL" id="KAH3859789.1"/>
    </source>
</evidence>
<evidence type="ECO:0000256" key="1">
    <source>
        <dbReference type="SAM" id="Coils"/>
    </source>
</evidence>
<feature type="region of interest" description="Disordered" evidence="2">
    <location>
        <begin position="588"/>
        <end position="617"/>
    </location>
</feature>
<feature type="region of interest" description="Disordered" evidence="2">
    <location>
        <begin position="415"/>
        <end position="437"/>
    </location>
</feature>
<feature type="coiled-coil region" evidence="1">
    <location>
        <begin position="254"/>
        <end position="388"/>
    </location>
</feature>
<dbReference type="OrthoDB" id="10031931at2759"/>
<dbReference type="Pfam" id="PF00619">
    <property type="entry name" value="CARD"/>
    <property type="match status" value="1"/>
</dbReference>
<dbReference type="InterPro" id="IPR001315">
    <property type="entry name" value="CARD"/>
</dbReference>
<comment type="caution">
    <text evidence="4">The sequence shown here is derived from an EMBL/GenBank/DDBJ whole genome shotgun (WGS) entry which is preliminary data.</text>
</comment>
<reference evidence="4" key="2">
    <citation type="submission" date="2020-11" db="EMBL/GenBank/DDBJ databases">
        <authorList>
            <person name="McCartney M.A."/>
            <person name="Auch B."/>
            <person name="Kono T."/>
            <person name="Mallez S."/>
            <person name="Becker A."/>
            <person name="Gohl D.M."/>
            <person name="Silverstein K.A.T."/>
            <person name="Koren S."/>
            <person name="Bechman K.B."/>
            <person name="Herman A."/>
            <person name="Abrahante J.E."/>
            <person name="Garbe J."/>
        </authorList>
    </citation>
    <scope>NUCLEOTIDE SEQUENCE</scope>
    <source>
        <strain evidence="4">Duluth1</strain>
        <tissue evidence="4">Whole animal</tissue>
    </source>
</reference>
<dbReference type="EMBL" id="JAIWYP010000003">
    <property type="protein sequence ID" value="KAH3859789.1"/>
    <property type="molecule type" value="Genomic_DNA"/>
</dbReference>
<dbReference type="PANTHER" id="PTHR15034:SF5">
    <property type="entry name" value="DEATH DOMAIN-CONTAINING PROTEIN CRADD"/>
    <property type="match status" value="1"/>
</dbReference>